<dbReference type="AlphaFoldDB" id="A0A7G2C9R9"/>
<dbReference type="PANTHER" id="PTHR22455:SF10">
    <property type="entry name" value="CILIA- AND FLAGELLA-ASSOCIATED PROTEIN 91"/>
    <property type="match status" value="1"/>
</dbReference>
<evidence type="ECO:0000256" key="8">
    <source>
        <dbReference type="SAM" id="MobiDB-lite"/>
    </source>
</evidence>
<dbReference type="EMBL" id="LR877149">
    <property type="protein sequence ID" value="CAD2215617.1"/>
    <property type="molecule type" value="Genomic_DNA"/>
</dbReference>
<keyword evidence="10" id="KW-0969">Cilium</keyword>
<feature type="coiled-coil region" evidence="7">
    <location>
        <begin position="442"/>
        <end position="476"/>
    </location>
</feature>
<dbReference type="GO" id="GO:0005930">
    <property type="term" value="C:axoneme"/>
    <property type="evidence" value="ECO:0007669"/>
    <property type="project" value="UniProtKB-SubCell"/>
</dbReference>
<comment type="similarity">
    <text evidence="5">Belongs to the CFAP91 family.</text>
</comment>
<dbReference type="Pfam" id="PF14738">
    <property type="entry name" value="CFAP91"/>
    <property type="match status" value="1"/>
</dbReference>
<feature type="domain" description="CFAP91" evidence="9">
    <location>
        <begin position="18"/>
        <end position="170"/>
    </location>
</feature>
<gene>
    <name evidence="10" type="ORF">ADEAN_000307200</name>
</gene>
<sequence>MEAEEGVALGPNQRTTGVQTVFRENEAQTDPYSPDYFIPEGAPEPEILKLQHLTFKNGLPPGKEEVELIQRLRRRREVEASVPQGDDAASIEARYRILHELEEIEWKEREEHVEQLQERRLQQIQQSLLEREEAREAYNRERLEAVKASQTGQLRTKLEKLETKRMGTTRQALDRKLNSTYDPSKPLQSVSAPTSGRVTGKKNKDLLQSYVHYGKEAQAPQLNEEVPVDGRQTRAAGAQYDIRPALLATPHGVEEVEAAQGTRIERVKESAFVVPENAVLNQQKTLYKRHEAEKLVNALEYAHQTIQEGKSGETLHSNKAETKRVLDLYRATPKVERPDTPELELDGDSDEDVEEGCILLQRLLRGRAVQNDFFEGKERCRGLIEELQAASNAKFASRTLTDAREREALAAQREAMLCTVMDEVQGDIIAATLGYLTIELDRQRELLQLRTLREEMQNVRRQREEEERQRRETVRRARDREEVQYAALVSSTAVTTLSFLQDVLHTAVAETALAVAVDHERERQSLLPPPRNPTNDTEKENVVCDMMDQFIIGAVVDRNLKREAALDKRAPALASFMVALEGMPQEPG</sequence>
<name>A0A7G2C9R9_9TRYP</name>
<feature type="region of interest" description="Disordered" evidence="8">
    <location>
        <begin position="1"/>
        <end position="33"/>
    </location>
</feature>
<evidence type="ECO:0000313" key="10">
    <source>
        <dbReference type="EMBL" id="CAD2215617.1"/>
    </source>
</evidence>
<evidence type="ECO:0000313" key="11">
    <source>
        <dbReference type="Proteomes" id="UP000515908"/>
    </source>
</evidence>
<evidence type="ECO:0000256" key="5">
    <source>
        <dbReference type="ARBA" id="ARBA00029468"/>
    </source>
</evidence>
<evidence type="ECO:0000256" key="3">
    <source>
        <dbReference type="ARBA" id="ARBA00023212"/>
    </source>
</evidence>
<dbReference type="VEuPathDB" id="TriTrypDB:ADEAN_000307200"/>
<accession>A0A7G2C9R9</accession>
<keyword evidence="11" id="KW-1185">Reference proteome</keyword>
<reference evidence="10 11" key="1">
    <citation type="submission" date="2020-08" db="EMBL/GenBank/DDBJ databases">
        <authorList>
            <person name="Newling K."/>
            <person name="Davey J."/>
            <person name="Forrester S."/>
        </authorList>
    </citation>
    <scope>NUCLEOTIDE SEQUENCE [LARGE SCALE GENOMIC DNA]</scope>
    <source>
        <strain evidence="11">Crithidia deanei Carvalho (ATCC PRA-265)</strain>
    </source>
</reference>
<protein>
    <recommendedName>
        <fullName evidence="6">Cilia- and flagella-associated protein 91</fullName>
    </recommendedName>
</protein>
<dbReference type="PANTHER" id="PTHR22455">
    <property type="entry name" value="CILIA- AND FLAGELLA-ASSOCIATED PROTEIN 91"/>
    <property type="match status" value="1"/>
</dbReference>
<dbReference type="InterPro" id="IPR026720">
    <property type="entry name" value="CFAP91"/>
</dbReference>
<evidence type="ECO:0000256" key="7">
    <source>
        <dbReference type="SAM" id="Coils"/>
    </source>
</evidence>
<evidence type="ECO:0000256" key="2">
    <source>
        <dbReference type="ARBA" id="ARBA00022490"/>
    </source>
</evidence>
<keyword evidence="3" id="KW-0206">Cytoskeleton</keyword>
<keyword evidence="4" id="KW-0966">Cell projection</keyword>
<comment type="subcellular location">
    <subcellularLocation>
        <location evidence="1">Cytoplasm</location>
        <location evidence="1">Cytoskeleton</location>
        <location evidence="1">Cilium axoneme</location>
    </subcellularLocation>
</comment>
<dbReference type="InterPro" id="IPR032840">
    <property type="entry name" value="CFAP91_dom"/>
</dbReference>
<keyword evidence="7" id="KW-0175">Coiled coil</keyword>
<organism evidence="10 11">
    <name type="scientific">Angomonas deanei</name>
    <dbReference type="NCBI Taxonomy" id="59799"/>
    <lineage>
        <taxon>Eukaryota</taxon>
        <taxon>Discoba</taxon>
        <taxon>Euglenozoa</taxon>
        <taxon>Kinetoplastea</taxon>
        <taxon>Metakinetoplastina</taxon>
        <taxon>Trypanosomatida</taxon>
        <taxon>Trypanosomatidae</taxon>
        <taxon>Strigomonadinae</taxon>
        <taxon>Angomonas</taxon>
    </lineage>
</organism>
<feature type="region of interest" description="Disordered" evidence="8">
    <location>
        <begin position="178"/>
        <end position="200"/>
    </location>
</feature>
<keyword evidence="2" id="KW-0963">Cytoplasm</keyword>
<keyword evidence="10" id="KW-0282">Flagellum</keyword>
<evidence type="ECO:0000256" key="6">
    <source>
        <dbReference type="ARBA" id="ARBA00029555"/>
    </source>
</evidence>
<dbReference type="Proteomes" id="UP000515908">
    <property type="component" value="Chromosome 05"/>
</dbReference>
<proteinExistence type="inferred from homology"/>
<evidence type="ECO:0000259" key="9">
    <source>
        <dbReference type="Pfam" id="PF14738"/>
    </source>
</evidence>
<feature type="coiled-coil region" evidence="7">
    <location>
        <begin position="121"/>
        <end position="151"/>
    </location>
</feature>
<evidence type="ECO:0000256" key="4">
    <source>
        <dbReference type="ARBA" id="ARBA00023273"/>
    </source>
</evidence>
<feature type="compositionally biased region" description="Polar residues" evidence="8">
    <location>
        <begin position="178"/>
        <end position="197"/>
    </location>
</feature>
<evidence type="ECO:0000256" key="1">
    <source>
        <dbReference type="ARBA" id="ARBA00004430"/>
    </source>
</evidence>